<dbReference type="PANTHER" id="PTHR22916:SF3">
    <property type="entry name" value="UDP-GLCNAC:BETAGAL BETA-1,3-N-ACETYLGLUCOSAMINYLTRANSFERASE-LIKE PROTEIN 1"/>
    <property type="match status" value="1"/>
</dbReference>
<sequence>MSGQTERKYPGFYQYEYLFTVLVITFNRASLLKRALESITRQGTTDIEVIVVDDGSTDDTKEVVKRFKARTGLNLRYMWHDNCGKPASYNRALTKISGYFTIILDSDDVLSDHILPRLDYWWNTIPEEKRPFFAGVEGLCADLNTKKVMGDPFPWSPMDSDFLETRYRYGISGDKRHIMRTDVMREFPFPLFNGEKEMRESVIWCRMAHKYKFRYVNEIVQYCEQLPGGLTSRARERRLSSPNNFRLAFLELLNLHNTYLTPKDQYRAMVRYIRHSTCARISCIKQLADLVPAKRPMWFMAFPEGFIGALKDRLLVKRKFERERT</sequence>
<proteinExistence type="predicted"/>
<dbReference type="STRING" id="1156395.DBT_0952"/>
<dbReference type="RefSeq" id="WP_161939905.1">
    <property type="nucleotide sequence ID" value="NZ_MAGO01000004.1"/>
</dbReference>
<dbReference type="GO" id="GO:0016758">
    <property type="term" value="F:hexosyltransferase activity"/>
    <property type="evidence" value="ECO:0007669"/>
    <property type="project" value="UniProtKB-ARBA"/>
</dbReference>
<evidence type="ECO:0000259" key="1">
    <source>
        <dbReference type="Pfam" id="PF00535"/>
    </source>
</evidence>
<dbReference type="InterPro" id="IPR001173">
    <property type="entry name" value="Glyco_trans_2-like"/>
</dbReference>
<comment type="caution">
    <text evidence="2">The sequence shown here is derived from an EMBL/GenBank/DDBJ whole genome shotgun (WGS) entry which is preliminary data.</text>
</comment>
<dbReference type="Gene3D" id="3.90.550.10">
    <property type="entry name" value="Spore Coat Polysaccharide Biosynthesis Protein SpsA, Chain A"/>
    <property type="match status" value="1"/>
</dbReference>
<dbReference type="EMBL" id="MAGO01000004">
    <property type="protein sequence ID" value="OCC15601.1"/>
    <property type="molecule type" value="Genomic_DNA"/>
</dbReference>
<keyword evidence="3" id="KW-1185">Reference proteome</keyword>
<reference evidence="2 3" key="1">
    <citation type="submission" date="2016-06" db="EMBL/GenBank/DDBJ databases">
        <title>Respiratory ammonification of nitrate coupled to the oxidation of elemental sulfur in deep-sea autotrophic thermophilic bacteria.</title>
        <authorList>
            <person name="Slobodkina G.B."/>
            <person name="Mardanov A.V."/>
            <person name="Ravin N.V."/>
            <person name="Frolova A.A."/>
            <person name="Viryasiv M.B."/>
            <person name="Chernyh N.A."/>
            <person name="Bonch-Osmolovskaya E.A."/>
            <person name="Slobodkin A.I."/>
        </authorList>
    </citation>
    <scope>NUCLEOTIDE SEQUENCE [LARGE SCALE GENOMIC DNA]</scope>
    <source>
        <strain evidence="2 3">S69</strain>
    </source>
</reference>
<feature type="domain" description="Glycosyltransferase 2-like" evidence="1">
    <location>
        <begin position="20"/>
        <end position="118"/>
    </location>
</feature>
<accession>A0A1B9F764</accession>
<dbReference type="Proteomes" id="UP000093080">
    <property type="component" value="Unassembled WGS sequence"/>
</dbReference>
<dbReference type="Pfam" id="PF00535">
    <property type="entry name" value="Glycos_transf_2"/>
    <property type="match status" value="1"/>
</dbReference>
<name>A0A1B9F764_9BACT</name>
<keyword evidence="2" id="KW-0808">Transferase</keyword>
<dbReference type="PANTHER" id="PTHR22916">
    <property type="entry name" value="GLYCOSYLTRANSFERASE"/>
    <property type="match status" value="1"/>
</dbReference>
<organism evidence="2 3">
    <name type="scientific">Dissulfuribacter thermophilus</name>
    <dbReference type="NCBI Taxonomy" id="1156395"/>
    <lineage>
        <taxon>Bacteria</taxon>
        <taxon>Pseudomonadati</taxon>
        <taxon>Thermodesulfobacteriota</taxon>
        <taxon>Dissulfuribacteria</taxon>
        <taxon>Dissulfuribacterales</taxon>
        <taxon>Dissulfuribacteraceae</taxon>
        <taxon>Dissulfuribacter</taxon>
    </lineage>
</organism>
<dbReference type="SUPFAM" id="SSF53448">
    <property type="entry name" value="Nucleotide-diphospho-sugar transferases"/>
    <property type="match status" value="1"/>
</dbReference>
<protein>
    <submittedName>
        <fullName evidence="2">Glycosyl transferase</fullName>
    </submittedName>
</protein>
<dbReference type="InterPro" id="IPR029044">
    <property type="entry name" value="Nucleotide-diphossugar_trans"/>
</dbReference>
<gene>
    <name evidence="2" type="ORF">DBT_0952</name>
</gene>
<evidence type="ECO:0000313" key="2">
    <source>
        <dbReference type="EMBL" id="OCC15601.1"/>
    </source>
</evidence>
<dbReference type="CDD" id="cd00761">
    <property type="entry name" value="Glyco_tranf_GTA_type"/>
    <property type="match status" value="1"/>
</dbReference>
<evidence type="ECO:0000313" key="3">
    <source>
        <dbReference type="Proteomes" id="UP000093080"/>
    </source>
</evidence>
<dbReference type="AlphaFoldDB" id="A0A1B9F764"/>